<evidence type="ECO:0000313" key="5">
    <source>
        <dbReference type="Proteomes" id="UP000515161"/>
    </source>
</evidence>
<keyword evidence="2" id="KW-0833">Ubl conjugation pathway</keyword>
<dbReference type="GeneID" id="117553061"/>
<dbReference type="GO" id="GO:0004842">
    <property type="term" value="F:ubiquitin-protein transferase activity"/>
    <property type="evidence" value="ECO:0007669"/>
    <property type="project" value="InterPro"/>
</dbReference>
<feature type="compositionally biased region" description="Basic and acidic residues" evidence="3">
    <location>
        <begin position="1"/>
        <end position="28"/>
    </location>
</feature>
<dbReference type="RefSeq" id="XP_034082718.1">
    <property type="nucleotide sequence ID" value="XM_034226827.1"/>
</dbReference>
<evidence type="ECO:0000256" key="3">
    <source>
        <dbReference type="SAM" id="MobiDB-lite"/>
    </source>
</evidence>
<dbReference type="InParanoid" id="A0A6P8V6H0"/>
<proteinExistence type="predicted"/>
<sequence length="485" mass="54592">MEEDLERFLRSREVPQEDIMKMQSDKIQPRSKKQRSTSDTVTAEGPRQSHRSHSTPTDEADTLLWDPEDDLWGAGGDEIVVIKWNDVTHEDVTQSAEMNGVPMQDLQLPLSSDFGLPSAHVSIHEDTVQTSQDLLLNSSSQLSPSTSAHGSGNPESTQRASIHRTKVVEDLLAVFMDSSIIHLTLKMDFVNEKAIDDNGVSREVYTAFWEQFLETCEGEAERVPRLRPDFCEAEWQAVGRIWVKGLLDHGVMPVRLSKAFIVACIHGVHSVDVDILMTSFLNYLSPVEKSAVEKALQGTMEESDEEDLLDLFTRMGSHFLPAKNNMEPAIETMAHKAILQEPKYIVDCFLTPMSLVQLQLPDKDSVLSLYEKKKATGRRVSQLFETTNVVLSQREQTTFNHLQRYVKNADQAKAEQILRFCTGSSVICVDRIGVCFNAETGLSRRPVAHTCGATLEIPCTYSSFPEFRTEFDNILSSNFFEMDIL</sequence>
<evidence type="ECO:0000259" key="4">
    <source>
        <dbReference type="Pfam" id="PF00632"/>
    </source>
</evidence>
<feature type="compositionally biased region" description="Polar residues" evidence="3">
    <location>
        <begin position="148"/>
        <end position="160"/>
    </location>
</feature>
<dbReference type="Gene3D" id="3.30.2410.10">
    <property type="entry name" value="Hect, E3 ligase catalytic domain"/>
    <property type="match status" value="1"/>
</dbReference>
<evidence type="ECO:0000256" key="2">
    <source>
        <dbReference type="ARBA" id="ARBA00022786"/>
    </source>
</evidence>
<dbReference type="Pfam" id="PF00632">
    <property type="entry name" value="HECT"/>
    <property type="match status" value="1"/>
</dbReference>
<dbReference type="Gene3D" id="3.90.1750.10">
    <property type="entry name" value="Hect, E3 ligase catalytic domains"/>
    <property type="match status" value="1"/>
</dbReference>
<evidence type="ECO:0000256" key="1">
    <source>
        <dbReference type="ARBA" id="ARBA00022679"/>
    </source>
</evidence>
<name>A0A6P8V6H0_GYMAC</name>
<dbReference type="KEGG" id="gacu:117553061"/>
<dbReference type="OrthoDB" id="8921497at2759"/>
<dbReference type="InterPro" id="IPR000569">
    <property type="entry name" value="HECT_dom"/>
</dbReference>
<reference evidence="6" key="1">
    <citation type="submission" date="2025-08" db="UniProtKB">
        <authorList>
            <consortium name="RefSeq"/>
        </authorList>
    </citation>
    <scope>IDENTIFICATION</scope>
</reference>
<dbReference type="InterPro" id="IPR035983">
    <property type="entry name" value="Hect_E3_ubiquitin_ligase"/>
</dbReference>
<dbReference type="AlphaFoldDB" id="A0A6P8V6H0"/>
<keyword evidence="1" id="KW-0808">Transferase</keyword>
<feature type="domain" description="HECT" evidence="4">
    <location>
        <begin position="235"/>
        <end position="468"/>
    </location>
</feature>
<dbReference type="SUPFAM" id="SSF56204">
    <property type="entry name" value="Hect, E3 ligase catalytic domain"/>
    <property type="match status" value="1"/>
</dbReference>
<keyword evidence="5" id="KW-1185">Reference proteome</keyword>
<accession>A0A6P8V6H0</accession>
<protein>
    <submittedName>
        <fullName evidence="6">Uncharacterized protein LOC117553061</fullName>
    </submittedName>
</protein>
<feature type="region of interest" description="Disordered" evidence="3">
    <location>
        <begin position="139"/>
        <end position="161"/>
    </location>
</feature>
<organism evidence="5 6">
    <name type="scientific">Gymnodraco acuticeps</name>
    <name type="common">Antarctic dragonfish</name>
    <dbReference type="NCBI Taxonomy" id="8218"/>
    <lineage>
        <taxon>Eukaryota</taxon>
        <taxon>Metazoa</taxon>
        <taxon>Chordata</taxon>
        <taxon>Craniata</taxon>
        <taxon>Vertebrata</taxon>
        <taxon>Euteleostomi</taxon>
        <taxon>Actinopterygii</taxon>
        <taxon>Neopterygii</taxon>
        <taxon>Teleostei</taxon>
        <taxon>Neoteleostei</taxon>
        <taxon>Acanthomorphata</taxon>
        <taxon>Eupercaria</taxon>
        <taxon>Perciformes</taxon>
        <taxon>Notothenioidei</taxon>
        <taxon>Bathydraconidae</taxon>
        <taxon>Gymnodraco</taxon>
    </lineage>
</organism>
<gene>
    <name evidence="6" type="primary">LOC117553061</name>
</gene>
<dbReference type="Proteomes" id="UP000515161">
    <property type="component" value="Unplaced"/>
</dbReference>
<evidence type="ECO:0000313" key="6">
    <source>
        <dbReference type="RefSeq" id="XP_034082718.1"/>
    </source>
</evidence>
<feature type="region of interest" description="Disordered" evidence="3">
    <location>
        <begin position="1"/>
        <end position="64"/>
    </location>
</feature>